<evidence type="ECO:0000256" key="1">
    <source>
        <dbReference type="ARBA" id="ARBA00022679"/>
    </source>
</evidence>
<dbReference type="SUPFAM" id="SSF55729">
    <property type="entry name" value="Acyl-CoA N-acyltransferases (Nat)"/>
    <property type="match status" value="1"/>
</dbReference>
<accession>A0A4R3VSJ3</accession>
<keyword evidence="5" id="KW-1185">Reference proteome</keyword>
<evidence type="ECO:0000313" key="5">
    <source>
        <dbReference type="Proteomes" id="UP000295197"/>
    </source>
</evidence>
<dbReference type="Proteomes" id="UP000295197">
    <property type="component" value="Unassembled WGS sequence"/>
</dbReference>
<keyword evidence="2" id="KW-0012">Acyltransferase</keyword>
<dbReference type="InterPro" id="IPR000182">
    <property type="entry name" value="GNAT_dom"/>
</dbReference>
<dbReference type="AlphaFoldDB" id="A0A4R3VSJ3"/>
<evidence type="ECO:0000259" key="3">
    <source>
        <dbReference type="PROSITE" id="PS51186"/>
    </source>
</evidence>
<dbReference type="Gene3D" id="3.40.630.30">
    <property type="match status" value="1"/>
</dbReference>
<name>A0A4R3VSJ3_9SPHI</name>
<dbReference type="InterPro" id="IPR016181">
    <property type="entry name" value="Acyl_CoA_acyltransferase"/>
</dbReference>
<evidence type="ECO:0000256" key="2">
    <source>
        <dbReference type="ARBA" id="ARBA00023315"/>
    </source>
</evidence>
<dbReference type="PROSITE" id="PS51186">
    <property type="entry name" value="GNAT"/>
    <property type="match status" value="1"/>
</dbReference>
<comment type="caution">
    <text evidence="4">The sequence shown here is derived from an EMBL/GenBank/DDBJ whole genome shotgun (WGS) entry which is preliminary data.</text>
</comment>
<dbReference type="InterPro" id="IPR050832">
    <property type="entry name" value="Bact_Acetyltransf"/>
</dbReference>
<organism evidence="4 5">
    <name type="scientific">Sphingobacterium alimentarium</name>
    <dbReference type="NCBI Taxonomy" id="797292"/>
    <lineage>
        <taxon>Bacteria</taxon>
        <taxon>Pseudomonadati</taxon>
        <taxon>Bacteroidota</taxon>
        <taxon>Sphingobacteriia</taxon>
        <taxon>Sphingobacteriales</taxon>
        <taxon>Sphingobacteriaceae</taxon>
        <taxon>Sphingobacterium</taxon>
    </lineage>
</organism>
<dbReference type="EMBL" id="SMBZ01000023">
    <property type="protein sequence ID" value="TCV12557.1"/>
    <property type="molecule type" value="Genomic_DNA"/>
</dbReference>
<dbReference type="OrthoDB" id="9803233at2"/>
<dbReference type="PANTHER" id="PTHR43877">
    <property type="entry name" value="AMINOALKYLPHOSPHONATE N-ACETYLTRANSFERASE-RELATED-RELATED"/>
    <property type="match status" value="1"/>
</dbReference>
<keyword evidence="1 4" id="KW-0808">Transferase</keyword>
<dbReference type="Pfam" id="PF00583">
    <property type="entry name" value="Acetyltransf_1"/>
    <property type="match status" value="1"/>
</dbReference>
<dbReference type="GO" id="GO:0016747">
    <property type="term" value="F:acyltransferase activity, transferring groups other than amino-acyl groups"/>
    <property type="evidence" value="ECO:0007669"/>
    <property type="project" value="InterPro"/>
</dbReference>
<protein>
    <submittedName>
        <fullName evidence="4">Acetyltransferase (GNAT) family protein</fullName>
    </submittedName>
</protein>
<dbReference type="CDD" id="cd04301">
    <property type="entry name" value="NAT_SF"/>
    <property type="match status" value="1"/>
</dbReference>
<reference evidence="4 5" key="1">
    <citation type="submission" date="2019-03" db="EMBL/GenBank/DDBJ databases">
        <title>Genomic Encyclopedia of Type Strains, Phase IV (KMG-IV): sequencing the most valuable type-strain genomes for metagenomic binning, comparative biology and taxonomic classification.</title>
        <authorList>
            <person name="Goeker M."/>
        </authorList>
    </citation>
    <scope>NUCLEOTIDE SEQUENCE [LARGE SCALE GENOMIC DNA]</scope>
    <source>
        <strain evidence="4 5">DSM 22362</strain>
    </source>
</reference>
<feature type="domain" description="N-acetyltransferase" evidence="3">
    <location>
        <begin position="2"/>
        <end position="149"/>
    </location>
</feature>
<dbReference type="RefSeq" id="WP_132777835.1">
    <property type="nucleotide sequence ID" value="NZ_SMBZ01000023.1"/>
</dbReference>
<gene>
    <name evidence="4" type="ORF">EDC17_10233</name>
</gene>
<proteinExistence type="predicted"/>
<dbReference type="PANTHER" id="PTHR43877:SF2">
    <property type="entry name" value="AMINOALKYLPHOSPHONATE N-ACETYLTRANSFERASE-RELATED"/>
    <property type="match status" value="1"/>
</dbReference>
<evidence type="ECO:0000313" key="4">
    <source>
        <dbReference type="EMBL" id="TCV12557.1"/>
    </source>
</evidence>
<sequence>MNLIRTTSENIDFTNLVKSLDQDLAIKNGDKNDFFVQFNKIDLIQHVVVAYDSEQAIACGAIKEYDKETMEVKRMFVLPHMRSKGIAALVLNNLEKWAKELGYKRCILETGEKMKEAIALYKKCNYIRIENYEPYKDVIESRCFEKKLK</sequence>